<reference evidence="2 3" key="1">
    <citation type="journal article" date="2015" name="Stand. Genomic Sci.">
        <title>Genomic Encyclopedia of Bacterial and Archaeal Type Strains, Phase III: the genomes of soil and plant-associated and newly described type strains.</title>
        <authorList>
            <person name="Whitman W.B."/>
            <person name="Woyke T."/>
            <person name="Klenk H.P."/>
            <person name="Zhou Y."/>
            <person name="Lilburn T.G."/>
            <person name="Beck B.J."/>
            <person name="De Vos P."/>
            <person name="Vandamme P."/>
            <person name="Eisen J.A."/>
            <person name="Garrity G."/>
            <person name="Hugenholtz P."/>
            <person name="Kyrpides N.C."/>
        </authorList>
    </citation>
    <scope>NUCLEOTIDE SEQUENCE [LARGE SCALE GENOMIC DNA]</scope>
    <source>
        <strain evidence="2 3">CGMCC 1.10822</strain>
    </source>
</reference>
<keyword evidence="3" id="KW-1185">Reference proteome</keyword>
<evidence type="ECO:0000313" key="2">
    <source>
        <dbReference type="EMBL" id="TWI67392.1"/>
    </source>
</evidence>
<proteinExistence type="predicted"/>
<protein>
    <submittedName>
        <fullName evidence="2">Pilus assembly protein Flp/PilA</fullName>
    </submittedName>
</protein>
<dbReference type="Proteomes" id="UP000318431">
    <property type="component" value="Unassembled WGS sequence"/>
</dbReference>
<keyword evidence="1" id="KW-0472">Membrane</keyword>
<dbReference type="AlphaFoldDB" id="A0A562REA0"/>
<organism evidence="2 3">
    <name type="scientific">Pseudoduganella lurida</name>
    <dbReference type="NCBI Taxonomy" id="1036180"/>
    <lineage>
        <taxon>Bacteria</taxon>
        <taxon>Pseudomonadati</taxon>
        <taxon>Pseudomonadota</taxon>
        <taxon>Betaproteobacteria</taxon>
        <taxon>Burkholderiales</taxon>
        <taxon>Oxalobacteraceae</taxon>
        <taxon>Telluria group</taxon>
        <taxon>Pseudoduganella</taxon>
    </lineage>
</organism>
<comment type="caution">
    <text evidence="2">The sequence shown here is derived from an EMBL/GenBank/DDBJ whole genome shotgun (WGS) entry which is preliminary data.</text>
</comment>
<name>A0A562REA0_9BURK</name>
<keyword evidence="1" id="KW-0812">Transmembrane</keyword>
<keyword evidence="1" id="KW-1133">Transmembrane helix</keyword>
<sequence length="55" mass="5715">MNFIKNFIKDEDGVTAIEYALLAAVIAVVMLVGAKALGSGLSDSFTALAAKIKIT</sequence>
<dbReference type="EMBL" id="VLLB01000002">
    <property type="protein sequence ID" value="TWI67392.1"/>
    <property type="molecule type" value="Genomic_DNA"/>
</dbReference>
<evidence type="ECO:0000313" key="3">
    <source>
        <dbReference type="Proteomes" id="UP000318431"/>
    </source>
</evidence>
<dbReference type="RefSeq" id="WP_145648247.1">
    <property type="nucleotide sequence ID" value="NZ_VLLB01000002.1"/>
</dbReference>
<dbReference type="InterPro" id="IPR007047">
    <property type="entry name" value="Flp_Fap"/>
</dbReference>
<evidence type="ECO:0000256" key="1">
    <source>
        <dbReference type="SAM" id="Phobius"/>
    </source>
</evidence>
<accession>A0A562REA0</accession>
<gene>
    <name evidence="2" type="ORF">IP91_01505</name>
</gene>
<dbReference type="Pfam" id="PF04964">
    <property type="entry name" value="Flp_Fap"/>
    <property type="match status" value="1"/>
</dbReference>
<feature type="transmembrane region" description="Helical" evidence="1">
    <location>
        <begin position="16"/>
        <end position="34"/>
    </location>
</feature>